<organism evidence="2">
    <name type="scientific">Skeletonema marinoi</name>
    <dbReference type="NCBI Taxonomy" id="267567"/>
    <lineage>
        <taxon>Eukaryota</taxon>
        <taxon>Sar</taxon>
        <taxon>Stramenopiles</taxon>
        <taxon>Ochrophyta</taxon>
        <taxon>Bacillariophyta</taxon>
        <taxon>Coscinodiscophyceae</taxon>
        <taxon>Thalassiosirophycidae</taxon>
        <taxon>Thalassiosirales</taxon>
        <taxon>Skeletonemataceae</taxon>
        <taxon>Skeletonema</taxon>
        <taxon>Skeletonema marinoi-dohrnii complex</taxon>
    </lineage>
</organism>
<sequence length="312" mass="36238">MNNKLRKMKVKKGTGLAKDPSSATKETKVQDATDIKINSKQHKSDEDMKMPASKMTSSKREAEDLTDMKMGSKRYKSDHYEDAAAKTCVRLVHKEIVLKPTVKHEEGLQVCGYVPQGEGDKKSDYILARVKETRTKEGYFYPLQYQLQLNPVEVNELLHVVYIGNACVEGDSDQVLKADPTKTDFFPAHCIVIRMNEDETPEACMVHFAERLNQFTIENTGEEYGQYKYPPKYYYQSESVEEKNLPWNYYLQNKSVCHFLRLYYPDQDDQELRKEDVMADEAILIRFFGTVEVGRHVLERMTQSKWEDLVQK</sequence>
<name>A0A7S2LIJ5_9STRA</name>
<dbReference type="AlphaFoldDB" id="A0A7S2LIJ5"/>
<dbReference type="EMBL" id="HBGZ01017553">
    <property type="protein sequence ID" value="CAD9607570.1"/>
    <property type="molecule type" value="Transcribed_RNA"/>
</dbReference>
<reference evidence="2" key="1">
    <citation type="submission" date="2021-01" db="EMBL/GenBank/DDBJ databases">
        <authorList>
            <person name="Corre E."/>
            <person name="Pelletier E."/>
            <person name="Niang G."/>
            <person name="Scheremetjew M."/>
            <person name="Finn R."/>
            <person name="Kale V."/>
            <person name="Holt S."/>
            <person name="Cochrane G."/>
            <person name="Meng A."/>
            <person name="Brown T."/>
            <person name="Cohen L."/>
        </authorList>
    </citation>
    <scope>NUCLEOTIDE SEQUENCE</scope>
    <source>
        <strain evidence="2">SM1012Den-03</strain>
    </source>
</reference>
<feature type="compositionally biased region" description="Basic residues" evidence="1">
    <location>
        <begin position="1"/>
        <end position="12"/>
    </location>
</feature>
<accession>A0A7S2LIJ5</accession>
<protein>
    <submittedName>
        <fullName evidence="2">Uncharacterized protein</fullName>
    </submittedName>
</protein>
<evidence type="ECO:0000256" key="1">
    <source>
        <dbReference type="SAM" id="MobiDB-lite"/>
    </source>
</evidence>
<gene>
    <name evidence="2" type="ORF">SMAR0320_LOCUS12595</name>
</gene>
<feature type="compositionally biased region" description="Basic and acidic residues" evidence="1">
    <location>
        <begin position="25"/>
        <end position="34"/>
    </location>
</feature>
<evidence type="ECO:0000313" key="2">
    <source>
        <dbReference type="EMBL" id="CAD9607570.1"/>
    </source>
</evidence>
<proteinExistence type="predicted"/>
<feature type="region of interest" description="Disordered" evidence="1">
    <location>
        <begin position="1"/>
        <end position="63"/>
    </location>
</feature>